<dbReference type="EMBL" id="JACDUT010000002">
    <property type="protein sequence ID" value="MBA2874090.1"/>
    <property type="molecule type" value="Genomic_DNA"/>
</dbReference>
<keyword evidence="2 7" id="KW-0132">Cell division</keyword>
<dbReference type="Pfam" id="PF04977">
    <property type="entry name" value="DivIC"/>
    <property type="match status" value="1"/>
</dbReference>
<keyword evidence="9" id="KW-0175">Coiled coil</keyword>
<reference evidence="11 12" key="1">
    <citation type="submission" date="2020-07" db="EMBL/GenBank/DDBJ databases">
        <title>Genomic Encyclopedia of Type Strains, Phase IV (KMG-IV): sequencing the most valuable type-strain genomes for metagenomic binning, comparative biology and taxonomic classification.</title>
        <authorList>
            <person name="Goeker M."/>
        </authorList>
    </citation>
    <scope>NUCLEOTIDE SEQUENCE [LARGE SCALE GENOMIC DNA]</scope>
    <source>
        <strain evidence="11 12">DSM 15730</strain>
    </source>
</reference>
<name>A0A7W0BXZ7_9BACL</name>
<feature type="coiled-coil region" evidence="9">
    <location>
        <begin position="61"/>
        <end position="88"/>
    </location>
</feature>
<comment type="subcellular location">
    <subcellularLocation>
        <location evidence="7">Cell membrane</location>
        <topology evidence="7">Single-pass type II membrane protein</topology>
    </subcellularLocation>
    <text evidence="7">Localizes to the division septum where it forms a ring structure.</text>
</comment>
<dbReference type="InterPro" id="IPR011922">
    <property type="entry name" value="Cell_div_FtsL"/>
</dbReference>
<evidence type="ECO:0000256" key="4">
    <source>
        <dbReference type="ARBA" id="ARBA00022989"/>
    </source>
</evidence>
<keyword evidence="1 7" id="KW-1003">Cell membrane</keyword>
<gene>
    <name evidence="7" type="primary">ftsL</name>
    <name evidence="11" type="ORF">HNR31_000860</name>
</gene>
<dbReference type="HAMAP" id="MF_00910">
    <property type="entry name" value="FtsL"/>
    <property type="match status" value="1"/>
</dbReference>
<feature type="transmembrane region" description="Helical" evidence="7">
    <location>
        <begin position="34"/>
        <end position="55"/>
    </location>
</feature>
<dbReference type="GO" id="GO:0005886">
    <property type="term" value="C:plasma membrane"/>
    <property type="evidence" value="ECO:0007669"/>
    <property type="project" value="UniProtKB-SubCell"/>
</dbReference>
<evidence type="ECO:0000256" key="5">
    <source>
        <dbReference type="ARBA" id="ARBA00023136"/>
    </source>
</evidence>
<dbReference type="InterPro" id="IPR007060">
    <property type="entry name" value="FtsL/DivIC"/>
</dbReference>
<evidence type="ECO:0000256" key="10">
    <source>
        <dbReference type="SAM" id="MobiDB-lite"/>
    </source>
</evidence>
<proteinExistence type="inferred from homology"/>
<evidence type="ECO:0000256" key="3">
    <source>
        <dbReference type="ARBA" id="ARBA00022692"/>
    </source>
</evidence>
<keyword evidence="6 7" id="KW-0131">Cell cycle</keyword>
<comment type="function">
    <text evidence="7">Essential cell division protein.</text>
</comment>
<dbReference type="GO" id="GO:0032153">
    <property type="term" value="C:cell division site"/>
    <property type="evidence" value="ECO:0007669"/>
    <property type="project" value="UniProtKB-UniRule"/>
</dbReference>
<dbReference type="Proteomes" id="UP000523087">
    <property type="component" value="Unassembled WGS sequence"/>
</dbReference>
<feature type="region of interest" description="Disordered" evidence="10">
    <location>
        <begin position="1"/>
        <end position="22"/>
    </location>
</feature>
<keyword evidence="12" id="KW-1185">Reference proteome</keyword>
<dbReference type="AlphaFoldDB" id="A0A7W0BXZ7"/>
<keyword evidence="5 7" id="KW-0472">Membrane</keyword>
<dbReference type="GO" id="GO:0043093">
    <property type="term" value="P:FtsZ-dependent cytokinesis"/>
    <property type="evidence" value="ECO:0007669"/>
    <property type="project" value="UniProtKB-UniRule"/>
</dbReference>
<sequence>MNNTAVKIQENQRQHSSTRPHVKRKRKLKIRFTLGEKLIFVSFLLFALYAAIHIVSNQVAIYQMNKEIQQLEETIQEQKKHNNDLYVEVQQLSTYERILQKAKELGLSLNENNVKVVQE</sequence>
<dbReference type="RefSeq" id="WP_181555023.1">
    <property type="nucleotide sequence ID" value="NZ_JACDUT010000002.1"/>
</dbReference>
<evidence type="ECO:0000256" key="7">
    <source>
        <dbReference type="HAMAP-Rule" id="MF_00910"/>
    </source>
</evidence>
<dbReference type="NCBIfam" id="TIGR02209">
    <property type="entry name" value="ftsL_broad"/>
    <property type="match status" value="1"/>
</dbReference>
<evidence type="ECO:0000256" key="2">
    <source>
        <dbReference type="ARBA" id="ARBA00022618"/>
    </source>
</evidence>
<accession>A0A7W0BXZ7</accession>
<evidence type="ECO:0000313" key="11">
    <source>
        <dbReference type="EMBL" id="MBA2874090.1"/>
    </source>
</evidence>
<comment type="caution">
    <text evidence="11">The sequence shown here is derived from an EMBL/GenBank/DDBJ whole genome shotgun (WGS) entry which is preliminary data.</text>
</comment>
<feature type="compositionally biased region" description="Polar residues" evidence="10">
    <location>
        <begin position="1"/>
        <end position="15"/>
    </location>
</feature>
<evidence type="ECO:0000256" key="6">
    <source>
        <dbReference type="ARBA" id="ARBA00023306"/>
    </source>
</evidence>
<comment type="similarity">
    <text evidence="7">Belongs to the FtsL family.</text>
</comment>
<evidence type="ECO:0000256" key="8">
    <source>
        <dbReference type="NCBIfam" id="TIGR02209"/>
    </source>
</evidence>
<organism evidence="11 12">
    <name type="scientific">Thermaerobacillus caldiproteolyticus</name>
    <dbReference type="NCBI Taxonomy" id="247480"/>
    <lineage>
        <taxon>Bacteria</taxon>
        <taxon>Bacillati</taxon>
        <taxon>Bacillota</taxon>
        <taxon>Bacilli</taxon>
        <taxon>Bacillales</taxon>
        <taxon>Anoxybacillaceae</taxon>
        <taxon>Thermaerobacillus</taxon>
    </lineage>
</organism>
<keyword evidence="4 7" id="KW-1133">Transmembrane helix</keyword>
<keyword evidence="3 7" id="KW-0812">Transmembrane</keyword>
<protein>
    <recommendedName>
        <fullName evidence="7 8">Cell division protein FtsL</fullName>
    </recommendedName>
</protein>
<evidence type="ECO:0000256" key="1">
    <source>
        <dbReference type="ARBA" id="ARBA00022475"/>
    </source>
</evidence>
<evidence type="ECO:0000256" key="9">
    <source>
        <dbReference type="SAM" id="Coils"/>
    </source>
</evidence>
<evidence type="ECO:0000313" key="12">
    <source>
        <dbReference type="Proteomes" id="UP000523087"/>
    </source>
</evidence>